<dbReference type="Gene3D" id="3.30.40.10">
    <property type="entry name" value="Zinc/RING finger domain, C3HC4 (zinc finger)"/>
    <property type="match status" value="1"/>
</dbReference>
<dbReference type="InterPro" id="IPR003613">
    <property type="entry name" value="Ubox_domain"/>
</dbReference>
<evidence type="ECO:0000313" key="2">
    <source>
        <dbReference type="Proteomes" id="UP001642484"/>
    </source>
</evidence>
<dbReference type="InterPro" id="IPR013083">
    <property type="entry name" value="Znf_RING/FYVE/PHD"/>
</dbReference>
<name>A0ABP0QMF5_9DINO</name>
<sequence length="309" mass="34568">MRAMADAVRRSSQGRSNRDAGPPDASRRGGSSSASATPSEAQRRNLAGARSAPALAAAVKAEPKPKSKAKVTEKAKARPPSFDEELLPIPHGLLCVICREIFKEPVFTNDGHTYCRSCIQEWFKAHDARIADFYKDPANIAPYSRKVPPNLLAPMTQLPLHNRNLQPNIALKQAVEAFCETRPGDERRERERQKLQKAVQEAQATEGALKSTYTKEVRVLQGQVQNLEEELGQVKNDLEAAKEETHKLNQMTAAKEGFHNPFLELELEELDRELPVYSAEELGLMNLPYATEQPCFERPRFGRPRSQSM</sequence>
<comment type="caution">
    <text evidence="1">The sequence shown here is derived from an EMBL/GenBank/DDBJ whole genome shotgun (WGS) entry which is preliminary data.</text>
</comment>
<dbReference type="InterPro" id="IPR052085">
    <property type="entry name" value="WD-SAM-U-box"/>
</dbReference>
<protein>
    <submittedName>
        <fullName evidence="1">Uncharacterized protein</fullName>
    </submittedName>
</protein>
<dbReference type="PROSITE" id="PS51698">
    <property type="entry name" value="U_BOX"/>
    <property type="match status" value="1"/>
</dbReference>
<dbReference type="PANTHER" id="PTHR46573:SF1">
    <property type="entry name" value="WD REPEAT, SAM AND U-BOX DOMAIN-CONTAINING PROTEIN 1"/>
    <property type="match status" value="1"/>
</dbReference>
<dbReference type="PANTHER" id="PTHR46573">
    <property type="entry name" value="WD REPEAT, SAM AND U-BOX DOMAIN-CONTAINING PROTEIN 1"/>
    <property type="match status" value="1"/>
</dbReference>
<gene>
    <name evidence="1" type="ORF">CCMP2556_LOCUS42522</name>
</gene>
<keyword evidence="2" id="KW-1185">Reference proteome</keyword>
<proteinExistence type="predicted"/>
<dbReference type="SUPFAM" id="SSF57850">
    <property type="entry name" value="RING/U-box"/>
    <property type="match status" value="1"/>
</dbReference>
<dbReference type="Proteomes" id="UP001642484">
    <property type="component" value="Unassembled WGS sequence"/>
</dbReference>
<accession>A0ABP0QMF5</accession>
<organism evidence="1 2">
    <name type="scientific">Durusdinium trenchii</name>
    <dbReference type="NCBI Taxonomy" id="1381693"/>
    <lineage>
        <taxon>Eukaryota</taxon>
        <taxon>Sar</taxon>
        <taxon>Alveolata</taxon>
        <taxon>Dinophyceae</taxon>
        <taxon>Suessiales</taxon>
        <taxon>Symbiodiniaceae</taxon>
        <taxon>Durusdinium</taxon>
    </lineage>
</organism>
<dbReference type="Pfam" id="PF04564">
    <property type="entry name" value="U-box"/>
    <property type="match status" value="1"/>
</dbReference>
<evidence type="ECO:0000313" key="1">
    <source>
        <dbReference type="EMBL" id="CAK9088102.1"/>
    </source>
</evidence>
<dbReference type="SMART" id="SM00504">
    <property type="entry name" value="Ubox"/>
    <property type="match status" value="1"/>
</dbReference>
<reference evidence="1 2" key="1">
    <citation type="submission" date="2024-02" db="EMBL/GenBank/DDBJ databases">
        <authorList>
            <person name="Chen Y."/>
            <person name="Shah S."/>
            <person name="Dougan E. K."/>
            <person name="Thang M."/>
            <person name="Chan C."/>
        </authorList>
    </citation>
    <scope>NUCLEOTIDE SEQUENCE [LARGE SCALE GENOMIC DNA]</scope>
</reference>
<dbReference type="EMBL" id="CAXAMN010024606">
    <property type="protein sequence ID" value="CAK9088102.1"/>
    <property type="molecule type" value="Genomic_DNA"/>
</dbReference>